<comment type="caution">
    <text evidence="1">The sequence shown here is derived from an EMBL/GenBank/DDBJ whole genome shotgun (WGS) entry which is preliminary data.</text>
</comment>
<evidence type="ECO:0000313" key="1">
    <source>
        <dbReference type="EMBL" id="GIH17205.1"/>
    </source>
</evidence>
<sequence>MAKTRTPGTTGTSGAIPAFERVSPDVDLYALNTRDESGVAGYWAGYRPTPGTDAGPTISLLDAWLDNGGVYLFCARTFTDAPAFVAAVDAWRVAHPPDFVRFMWVGDPDHVDESLVLHLWAQPRGEGLWRWWHVERDAVFVLGEYDLVVPEGAGLHLADPTLTRFALRDRSLLLRTPGGAQFASRPDTAAISLAGSGLGTWAATMALGGDGNPAVAALVPQLRYCTPTSRPVPMPLLRPGGAALLGDLRLDPLYPTLPQRTAIDLRGVSGNPPPLTSNLRTRLGHAVTLTPTGQGSRWPARLVFNVSPGLDGTDHYLTADGAFLLTAPSADPRLALGLSGSEYVALPASTATCRFIAGQPAFADDTGVLTPAATTAHLELLPVAPGGAGLVYYAQPELAPWFATNAVDRDGFLQSLLLPAATLPGWPAAPAPAPDAGSGLPVGCYLGVSPADCSDAAWLEQTVLAPTRRARIGGTAPDGSEVRCVTPQGISASAAIGQAGWGTLAVASFPGEAIRSLTFTDVSSTMRGRLQASELFAVIADPRVLLDNASADSFTVTMDGWTFDLAPDSWRTGEDSPTMLLFKLSGRSLRDLTSRPAAWSWPEAAGDDIARTSARLTAMFDAAAAAPAQSPLGRFFREVVTDPRWSGVLFLNAPISAGQLPDEMRFVTAGIDPDRLFAHHVGFSHTPFVVTPAGVLSSGRTATFALIEYDDDTELAPTTTVPFAFVTQRLEVRFAGGAVADMSARVQLIVNELFGSRLTRLDPVGGNSLTITGSYQRQDGVPGYQFGLERPAVYATEAAALDSIEVLGVAVRALRASGSEPTVAVEFGLDGNLRFAQLGGFDLFSYGPQQAVPEGVTPEDGFVRFADLTVTMSFPVADPSDQTFASDEGRLRVDLANSRARRGSLATGFPVTVTGVLAVAAGSQRPTDLGFAPVLAPLDQVPLTPPWYGLTMRVDLGTLGSLADAAGLSATVLAAWMPGKPNESVPVYCGFKVAGLDDRQWPVQGVLRVGFRGYEFIVDSSGPSPAYLLRLRRLALYVLGWGFPPGQTDVLVFGDSAATQTRSVGWYGAHTSGRQP</sequence>
<reference evidence="1" key="1">
    <citation type="submission" date="2021-01" db="EMBL/GenBank/DDBJ databases">
        <title>Whole genome shotgun sequence of Rugosimonospora africana NBRC 104875.</title>
        <authorList>
            <person name="Komaki H."/>
            <person name="Tamura T."/>
        </authorList>
    </citation>
    <scope>NUCLEOTIDE SEQUENCE</scope>
    <source>
        <strain evidence="1">NBRC 104875</strain>
    </source>
</reference>
<proteinExistence type="predicted"/>
<gene>
    <name evidence="1" type="ORF">Raf01_53770</name>
</gene>
<dbReference type="AlphaFoldDB" id="A0A8J3QTJ1"/>
<keyword evidence="2" id="KW-1185">Reference proteome</keyword>
<name>A0A8J3QTJ1_9ACTN</name>
<evidence type="ECO:0000313" key="2">
    <source>
        <dbReference type="Proteomes" id="UP000642748"/>
    </source>
</evidence>
<dbReference type="RefSeq" id="WP_203920765.1">
    <property type="nucleotide sequence ID" value="NZ_BONZ01000050.1"/>
</dbReference>
<dbReference type="Proteomes" id="UP000642748">
    <property type="component" value="Unassembled WGS sequence"/>
</dbReference>
<accession>A0A8J3QTJ1</accession>
<organism evidence="1 2">
    <name type="scientific">Rugosimonospora africana</name>
    <dbReference type="NCBI Taxonomy" id="556532"/>
    <lineage>
        <taxon>Bacteria</taxon>
        <taxon>Bacillati</taxon>
        <taxon>Actinomycetota</taxon>
        <taxon>Actinomycetes</taxon>
        <taxon>Micromonosporales</taxon>
        <taxon>Micromonosporaceae</taxon>
        <taxon>Rugosimonospora</taxon>
    </lineage>
</organism>
<protein>
    <submittedName>
        <fullName evidence="1">Uncharacterized protein</fullName>
    </submittedName>
</protein>
<dbReference type="EMBL" id="BONZ01000050">
    <property type="protein sequence ID" value="GIH17205.1"/>
    <property type="molecule type" value="Genomic_DNA"/>
</dbReference>